<comment type="subcellular location">
    <subcellularLocation>
        <location evidence="1">Membrane</location>
        <topology evidence="1">Multi-pass membrane protein</topology>
    </subcellularLocation>
</comment>
<dbReference type="InterPro" id="IPR036019">
    <property type="entry name" value="MscL_channel"/>
</dbReference>
<dbReference type="InterPro" id="IPR037673">
    <property type="entry name" value="MSC/AndL"/>
</dbReference>
<evidence type="ECO:0000256" key="1">
    <source>
        <dbReference type="ARBA" id="ARBA00004141"/>
    </source>
</evidence>
<evidence type="ECO:0000313" key="5">
    <source>
        <dbReference type="EMBL" id="CAF9926725.1"/>
    </source>
</evidence>
<keyword evidence="3" id="KW-1133">Transmembrane helix</keyword>
<keyword evidence="6" id="KW-1185">Reference proteome</keyword>
<dbReference type="GO" id="GO:0008381">
    <property type="term" value="F:mechanosensitive monoatomic ion channel activity"/>
    <property type="evidence" value="ECO:0007669"/>
    <property type="project" value="TreeGrafter"/>
</dbReference>
<sequence length="113" mass="12468">MPRLDDNGESLLHVGQKAKGNVKRVWDDFTDFVFSDNVLEVAVGLVLASAFTSVVKSFVSDLLLPIISLLPFINRNFDEKFAVLKKGPNYEQNSGYNTLKQALEDGAVVMAYG</sequence>
<dbReference type="Proteomes" id="UP000664521">
    <property type="component" value="Unassembled WGS sequence"/>
</dbReference>
<dbReference type="PANTHER" id="PTHR30266">
    <property type="entry name" value="MECHANOSENSITIVE CHANNEL MSCL"/>
    <property type="match status" value="1"/>
</dbReference>
<dbReference type="SUPFAM" id="SSF81330">
    <property type="entry name" value="Gated mechanosensitive channel"/>
    <property type="match status" value="1"/>
</dbReference>
<keyword evidence="2" id="KW-0812">Transmembrane</keyword>
<proteinExistence type="predicted"/>
<name>A0A8H3IMT5_9LECA</name>
<evidence type="ECO:0000256" key="4">
    <source>
        <dbReference type="ARBA" id="ARBA00023136"/>
    </source>
</evidence>
<dbReference type="Pfam" id="PF01741">
    <property type="entry name" value="MscL"/>
    <property type="match status" value="1"/>
</dbReference>
<dbReference type="Gene3D" id="1.10.1200.120">
    <property type="entry name" value="Large-conductance mechanosensitive channel, MscL, domain 1"/>
    <property type="match status" value="1"/>
</dbReference>
<gene>
    <name evidence="5" type="ORF">HETSPECPRED_006406</name>
</gene>
<evidence type="ECO:0008006" key="7">
    <source>
        <dbReference type="Google" id="ProtNLM"/>
    </source>
</evidence>
<evidence type="ECO:0000313" key="6">
    <source>
        <dbReference type="Proteomes" id="UP000664521"/>
    </source>
</evidence>
<protein>
    <recommendedName>
        <fullName evidence="7">Large conductance mechanosensitive channel protein</fullName>
    </recommendedName>
</protein>
<dbReference type="GO" id="GO:0016020">
    <property type="term" value="C:membrane"/>
    <property type="evidence" value="ECO:0007669"/>
    <property type="project" value="UniProtKB-SubCell"/>
</dbReference>
<organism evidence="5 6">
    <name type="scientific">Heterodermia speciosa</name>
    <dbReference type="NCBI Taxonomy" id="116794"/>
    <lineage>
        <taxon>Eukaryota</taxon>
        <taxon>Fungi</taxon>
        <taxon>Dikarya</taxon>
        <taxon>Ascomycota</taxon>
        <taxon>Pezizomycotina</taxon>
        <taxon>Lecanoromycetes</taxon>
        <taxon>OSLEUM clade</taxon>
        <taxon>Lecanoromycetidae</taxon>
        <taxon>Caliciales</taxon>
        <taxon>Physciaceae</taxon>
        <taxon>Heterodermia</taxon>
    </lineage>
</organism>
<reference evidence="5" key="1">
    <citation type="submission" date="2021-03" db="EMBL/GenBank/DDBJ databases">
        <authorList>
            <person name="Tagirdzhanova G."/>
        </authorList>
    </citation>
    <scope>NUCLEOTIDE SEQUENCE</scope>
</reference>
<dbReference type="OrthoDB" id="10010920at2759"/>
<accession>A0A8H3IMT5</accession>
<comment type="caution">
    <text evidence="5">The sequence shown here is derived from an EMBL/GenBank/DDBJ whole genome shotgun (WGS) entry which is preliminary data.</text>
</comment>
<evidence type="ECO:0000256" key="2">
    <source>
        <dbReference type="ARBA" id="ARBA00022692"/>
    </source>
</evidence>
<dbReference type="PANTHER" id="PTHR30266:SF2">
    <property type="entry name" value="LARGE-CONDUCTANCE MECHANOSENSITIVE CHANNEL"/>
    <property type="match status" value="1"/>
</dbReference>
<keyword evidence="4" id="KW-0472">Membrane</keyword>
<dbReference type="AlphaFoldDB" id="A0A8H3IMT5"/>
<dbReference type="EMBL" id="CAJPDS010000042">
    <property type="protein sequence ID" value="CAF9926725.1"/>
    <property type="molecule type" value="Genomic_DNA"/>
</dbReference>
<evidence type="ECO:0000256" key="3">
    <source>
        <dbReference type="ARBA" id="ARBA00022989"/>
    </source>
</evidence>